<keyword evidence="3" id="KW-1185">Reference proteome</keyword>
<dbReference type="eggNOG" id="KOG2440">
    <property type="taxonomic scope" value="Eukaryota"/>
</dbReference>
<organism evidence="3">
    <name type="scientific">Arabidopsis lyrata subsp. lyrata</name>
    <name type="common">Lyre-leaved rock-cress</name>
    <dbReference type="NCBI Taxonomy" id="81972"/>
    <lineage>
        <taxon>Eukaryota</taxon>
        <taxon>Viridiplantae</taxon>
        <taxon>Streptophyta</taxon>
        <taxon>Embryophyta</taxon>
        <taxon>Tracheophyta</taxon>
        <taxon>Spermatophyta</taxon>
        <taxon>Magnoliopsida</taxon>
        <taxon>eudicotyledons</taxon>
        <taxon>Gunneridae</taxon>
        <taxon>Pentapetalae</taxon>
        <taxon>rosids</taxon>
        <taxon>malvids</taxon>
        <taxon>Brassicales</taxon>
        <taxon>Brassicaceae</taxon>
        <taxon>Camelineae</taxon>
        <taxon>Arabidopsis</taxon>
    </lineage>
</organism>
<protein>
    <recommendedName>
        <fullName evidence="4">Phosphofructokinase domain-containing protein</fullName>
    </recommendedName>
</protein>
<evidence type="ECO:0000256" key="1">
    <source>
        <dbReference type="ARBA" id="ARBA00022533"/>
    </source>
</evidence>
<evidence type="ECO:0000313" key="2">
    <source>
        <dbReference type="EMBL" id="EFH52909.1"/>
    </source>
</evidence>
<dbReference type="EMBL" id="GL348717">
    <property type="protein sequence ID" value="EFH52909.1"/>
    <property type="molecule type" value="Genomic_DNA"/>
</dbReference>
<dbReference type="InterPro" id="IPR035966">
    <property type="entry name" value="PKF_sf"/>
</dbReference>
<name>D7LSR5_ARALL</name>
<dbReference type="InterPro" id="IPR050929">
    <property type="entry name" value="PFKA"/>
</dbReference>
<sequence length="123" mass="13604">MRNHFVLLRQLCQKSGLRRKPITGPSCWTTGKNIYFRPEEVKVAIVTCSGLCPGLNDVIRHIVITLEIYGVENVVGISFDYRGFSDKNLPEMPEKGINMLFVLGGSGTHAGANAIYTIHLPDS</sequence>
<dbReference type="AlphaFoldDB" id="D7LSR5"/>
<dbReference type="PANTHER" id="PTHR45770">
    <property type="entry name" value="ATP-DEPENDENT 6-PHOSPHOFRUCTOKINASE 1"/>
    <property type="match status" value="1"/>
</dbReference>
<dbReference type="GO" id="GO:0003872">
    <property type="term" value="F:6-phosphofructokinase activity"/>
    <property type="evidence" value="ECO:0007669"/>
    <property type="project" value="InterPro"/>
</dbReference>
<dbReference type="HOGENOM" id="CLU_2018340_0_0_1"/>
<evidence type="ECO:0000313" key="3">
    <source>
        <dbReference type="Proteomes" id="UP000008694"/>
    </source>
</evidence>
<gene>
    <name evidence="2" type="ORF">ARALYDRAFT_907759</name>
</gene>
<accession>D7LSR5</accession>
<dbReference type="Proteomes" id="UP000008694">
    <property type="component" value="Unassembled WGS sequence"/>
</dbReference>
<proteinExistence type="predicted"/>
<dbReference type="STRING" id="81972.D7LSR5"/>
<dbReference type="Gene3D" id="3.40.50.450">
    <property type="match status" value="1"/>
</dbReference>
<dbReference type="Gramene" id="scaffold_503463.1">
    <property type="protein sequence ID" value="scaffold_503463.1"/>
    <property type="gene ID" value="scaffold_503463.1"/>
</dbReference>
<keyword evidence="1" id="KW-0021">Allosteric enzyme</keyword>
<reference evidence="3" key="1">
    <citation type="journal article" date="2011" name="Nat. Genet.">
        <title>The Arabidopsis lyrata genome sequence and the basis of rapid genome size change.</title>
        <authorList>
            <person name="Hu T.T."/>
            <person name="Pattyn P."/>
            <person name="Bakker E.G."/>
            <person name="Cao J."/>
            <person name="Cheng J.-F."/>
            <person name="Clark R.M."/>
            <person name="Fahlgren N."/>
            <person name="Fawcett J.A."/>
            <person name="Grimwood J."/>
            <person name="Gundlach H."/>
            <person name="Haberer G."/>
            <person name="Hollister J.D."/>
            <person name="Ossowski S."/>
            <person name="Ottilar R.P."/>
            <person name="Salamov A.A."/>
            <person name="Schneeberger K."/>
            <person name="Spannagl M."/>
            <person name="Wang X."/>
            <person name="Yang L."/>
            <person name="Nasrallah M.E."/>
            <person name="Bergelson J."/>
            <person name="Carrington J.C."/>
            <person name="Gaut B.S."/>
            <person name="Schmutz J."/>
            <person name="Mayer K.F.X."/>
            <person name="Van de Peer Y."/>
            <person name="Grigoriev I.V."/>
            <person name="Nordborg M."/>
            <person name="Weigel D."/>
            <person name="Guo Y.-L."/>
        </authorList>
    </citation>
    <scope>NUCLEOTIDE SEQUENCE [LARGE SCALE GENOMIC DNA]</scope>
    <source>
        <strain evidence="3">cv. MN47</strain>
    </source>
</reference>
<evidence type="ECO:0008006" key="4">
    <source>
        <dbReference type="Google" id="ProtNLM"/>
    </source>
</evidence>
<dbReference type="SUPFAM" id="SSF53784">
    <property type="entry name" value="Phosphofructokinase"/>
    <property type="match status" value="1"/>
</dbReference>